<dbReference type="PANTHER" id="PTHR43802">
    <property type="entry name" value="ENOYL-COA HYDRATASE"/>
    <property type="match status" value="1"/>
</dbReference>
<evidence type="ECO:0000256" key="1">
    <source>
        <dbReference type="ARBA" id="ARBA00005254"/>
    </source>
</evidence>
<proteinExistence type="inferred from homology"/>
<sequence length="301" mass="33197">MGKWLKAAECIDFKVDGSVAYLTLNRPDKRNALNRQMLIELEAALMEADDRTDVNVVVLQGAGKDFCAGFDLVTTYNDVKTDQAAEPAEALHYRTRFGTVDDDSWHLEATQRHMMTIFDLHKPVIAKVQGNCLAGGTDLVFFCDMVIAADDAKIGFPAARANGTPPSHMWVYHLGPQWTKRILMTGDTLLGRDAARVGLVLDAVPAADLDTEVEALARRVALVDPEILATHKRVVNMALELQGARSLQRFAAGQDAVAHLGRGPRRSQFRHDMATAGLKQALRNRDDPFGDSFAKAKWWDA</sequence>
<dbReference type="CDD" id="cd06558">
    <property type="entry name" value="crotonase-like"/>
    <property type="match status" value="1"/>
</dbReference>
<dbReference type="SUPFAM" id="SSF52096">
    <property type="entry name" value="ClpP/crotonase"/>
    <property type="match status" value="1"/>
</dbReference>
<dbReference type="InterPro" id="IPR001753">
    <property type="entry name" value="Enoyl-CoA_hydra/iso"/>
</dbReference>
<gene>
    <name evidence="2" type="ORF">ACFOOT_18015</name>
</gene>
<dbReference type="PANTHER" id="PTHR43802:SF1">
    <property type="entry name" value="IP11341P-RELATED"/>
    <property type="match status" value="1"/>
</dbReference>
<dbReference type="Pfam" id="PF00378">
    <property type="entry name" value="ECH_1"/>
    <property type="match status" value="1"/>
</dbReference>
<evidence type="ECO:0000313" key="3">
    <source>
        <dbReference type="Proteomes" id="UP001595683"/>
    </source>
</evidence>
<name>A0ABV7V889_9SPHN</name>
<dbReference type="Proteomes" id="UP001595683">
    <property type="component" value="Unassembled WGS sequence"/>
</dbReference>
<protein>
    <submittedName>
        <fullName evidence="2">Crotonase/enoyl-CoA hydratase family protein</fullName>
    </submittedName>
</protein>
<comment type="caution">
    <text evidence="2">The sequence shown here is derived from an EMBL/GenBank/DDBJ whole genome shotgun (WGS) entry which is preliminary data.</text>
</comment>
<dbReference type="EMBL" id="JBHRYE010000042">
    <property type="protein sequence ID" value="MFC3673322.1"/>
    <property type="molecule type" value="Genomic_DNA"/>
</dbReference>
<keyword evidence="3" id="KW-1185">Reference proteome</keyword>
<comment type="similarity">
    <text evidence="1">Belongs to the enoyl-CoA hydratase/isomerase family.</text>
</comment>
<dbReference type="RefSeq" id="WP_191325173.1">
    <property type="nucleotide sequence ID" value="NZ_BMZP01000015.1"/>
</dbReference>
<dbReference type="InterPro" id="IPR029045">
    <property type="entry name" value="ClpP/crotonase-like_dom_sf"/>
</dbReference>
<reference evidence="3" key="1">
    <citation type="journal article" date="2019" name="Int. J. Syst. Evol. Microbiol.">
        <title>The Global Catalogue of Microorganisms (GCM) 10K type strain sequencing project: providing services to taxonomists for standard genome sequencing and annotation.</title>
        <authorList>
            <consortium name="The Broad Institute Genomics Platform"/>
            <consortium name="The Broad Institute Genome Sequencing Center for Infectious Disease"/>
            <person name="Wu L."/>
            <person name="Ma J."/>
        </authorList>
    </citation>
    <scope>NUCLEOTIDE SEQUENCE [LARGE SCALE GENOMIC DNA]</scope>
    <source>
        <strain evidence="3">KCTC 42224</strain>
    </source>
</reference>
<evidence type="ECO:0000313" key="2">
    <source>
        <dbReference type="EMBL" id="MFC3673322.1"/>
    </source>
</evidence>
<organism evidence="2 3">
    <name type="scientific">Novosphingobium pokkalii</name>
    <dbReference type="NCBI Taxonomy" id="1770194"/>
    <lineage>
        <taxon>Bacteria</taxon>
        <taxon>Pseudomonadati</taxon>
        <taxon>Pseudomonadota</taxon>
        <taxon>Alphaproteobacteria</taxon>
        <taxon>Sphingomonadales</taxon>
        <taxon>Sphingomonadaceae</taxon>
        <taxon>Novosphingobium</taxon>
    </lineage>
</organism>
<accession>A0ABV7V889</accession>
<dbReference type="Gene3D" id="3.90.226.10">
    <property type="entry name" value="2-enoyl-CoA Hydratase, Chain A, domain 1"/>
    <property type="match status" value="1"/>
</dbReference>
<dbReference type="NCBIfam" id="NF006128">
    <property type="entry name" value="PRK08272.1"/>
    <property type="match status" value="1"/>
</dbReference>